<keyword evidence="2" id="KW-1133">Transmembrane helix</keyword>
<dbReference type="AlphaFoldDB" id="A0AAQ4E5N8"/>
<evidence type="ECO:0000256" key="2">
    <source>
        <dbReference type="SAM" id="Phobius"/>
    </source>
</evidence>
<comment type="caution">
    <text evidence="3">The sequence shown here is derived from an EMBL/GenBank/DDBJ whole genome shotgun (WGS) entry which is preliminary data.</text>
</comment>
<evidence type="ECO:0000313" key="4">
    <source>
        <dbReference type="Proteomes" id="UP001321473"/>
    </source>
</evidence>
<keyword evidence="2" id="KW-0472">Membrane</keyword>
<sequence>MHCSVHRRSIILLTLVVVAVVFMVALLVSSVIMAQRDSNRLALQALKIRRPPCRMATSRPVGKTEGNGFDKAATVSPLKMTPAASDGVKTTAGQNIGTQGGMRAGPLELPKQDTTEVNRTVASGGAVTFKIEDLKSGEDSGSGNKGSPNVEALEFQKRPRRQVQAPERRKVKPRWNFF</sequence>
<feature type="region of interest" description="Disordered" evidence="1">
    <location>
        <begin position="133"/>
        <end position="178"/>
    </location>
</feature>
<dbReference type="Proteomes" id="UP001321473">
    <property type="component" value="Unassembled WGS sequence"/>
</dbReference>
<name>A0AAQ4E5N8_AMBAM</name>
<protein>
    <submittedName>
        <fullName evidence="3">Uncharacterized protein</fullName>
    </submittedName>
</protein>
<proteinExistence type="predicted"/>
<dbReference type="EMBL" id="JARKHS020021751">
    <property type="protein sequence ID" value="KAK8770016.1"/>
    <property type="molecule type" value="Genomic_DNA"/>
</dbReference>
<feature type="transmembrane region" description="Helical" evidence="2">
    <location>
        <begin position="12"/>
        <end position="34"/>
    </location>
</feature>
<evidence type="ECO:0000313" key="3">
    <source>
        <dbReference type="EMBL" id="KAK8770016.1"/>
    </source>
</evidence>
<accession>A0AAQ4E5N8</accession>
<reference evidence="3 4" key="1">
    <citation type="journal article" date="2023" name="Arcadia Sci">
        <title>De novo assembly of a long-read Amblyomma americanum tick genome.</title>
        <authorList>
            <person name="Chou S."/>
            <person name="Poskanzer K.E."/>
            <person name="Rollins M."/>
            <person name="Thuy-Boun P.S."/>
        </authorList>
    </citation>
    <scope>NUCLEOTIDE SEQUENCE [LARGE SCALE GENOMIC DNA]</scope>
    <source>
        <strain evidence="3">F_SG_1</strain>
        <tissue evidence="3">Salivary glands</tissue>
    </source>
</reference>
<organism evidence="3 4">
    <name type="scientific">Amblyomma americanum</name>
    <name type="common">Lone star tick</name>
    <dbReference type="NCBI Taxonomy" id="6943"/>
    <lineage>
        <taxon>Eukaryota</taxon>
        <taxon>Metazoa</taxon>
        <taxon>Ecdysozoa</taxon>
        <taxon>Arthropoda</taxon>
        <taxon>Chelicerata</taxon>
        <taxon>Arachnida</taxon>
        <taxon>Acari</taxon>
        <taxon>Parasitiformes</taxon>
        <taxon>Ixodida</taxon>
        <taxon>Ixodoidea</taxon>
        <taxon>Ixodidae</taxon>
        <taxon>Amblyomminae</taxon>
        <taxon>Amblyomma</taxon>
    </lineage>
</organism>
<keyword evidence="2" id="KW-0812">Transmembrane</keyword>
<evidence type="ECO:0000256" key="1">
    <source>
        <dbReference type="SAM" id="MobiDB-lite"/>
    </source>
</evidence>
<gene>
    <name evidence="3" type="ORF">V5799_013516</name>
</gene>
<keyword evidence="4" id="KW-1185">Reference proteome</keyword>
<feature type="region of interest" description="Disordered" evidence="1">
    <location>
        <begin position="82"/>
        <end position="109"/>
    </location>
</feature>
<feature type="compositionally biased region" description="Basic residues" evidence="1">
    <location>
        <begin position="169"/>
        <end position="178"/>
    </location>
</feature>